<dbReference type="GO" id="GO:0008610">
    <property type="term" value="P:lipid biosynthetic process"/>
    <property type="evidence" value="ECO:0007669"/>
    <property type="project" value="InterPro"/>
</dbReference>
<dbReference type="AlphaFoldDB" id="A0A840FSQ7"/>
<feature type="transmembrane region" description="Helical" evidence="7">
    <location>
        <begin position="44"/>
        <end position="68"/>
    </location>
</feature>
<evidence type="ECO:0000259" key="8">
    <source>
        <dbReference type="Pfam" id="PF04116"/>
    </source>
</evidence>
<feature type="transmembrane region" description="Helical" evidence="7">
    <location>
        <begin position="328"/>
        <end position="350"/>
    </location>
</feature>
<dbReference type="GO" id="GO:0016020">
    <property type="term" value="C:membrane"/>
    <property type="evidence" value="ECO:0007669"/>
    <property type="project" value="GOC"/>
</dbReference>
<evidence type="ECO:0000256" key="7">
    <source>
        <dbReference type="SAM" id="Phobius"/>
    </source>
</evidence>
<evidence type="ECO:0000313" key="9">
    <source>
        <dbReference type="EMBL" id="MBB4222400.1"/>
    </source>
</evidence>
<evidence type="ECO:0000256" key="2">
    <source>
        <dbReference type="ARBA" id="ARBA00022692"/>
    </source>
</evidence>
<keyword evidence="6 7" id="KW-0472">Membrane</keyword>
<organism evidence="9 10">
    <name type="scientific">Variovorax guangxiensis</name>
    <dbReference type="NCBI Taxonomy" id="1775474"/>
    <lineage>
        <taxon>Bacteria</taxon>
        <taxon>Pseudomonadati</taxon>
        <taxon>Pseudomonadota</taxon>
        <taxon>Betaproteobacteria</taxon>
        <taxon>Burkholderiales</taxon>
        <taxon>Comamonadaceae</taxon>
        <taxon>Variovorax</taxon>
    </lineage>
</organism>
<evidence type="ECO:0000256" key="3">
    <source>
        <dbReference type="ARBA" id="ARBA00022989"/>
    </source>
</evidence>
<evidence type="ECO:0000256" key="6">
    <source>
        <dbReference type="ARBA" id="ARBA00023136"/>
    </source>
</evidence>
<dbReference type="PANTHER" id="PTHR21624">
    <property type="entry name" value="STEROL DESATURASE-RELATED PROTEIN"/>
    <property type="match status" value="1"/>
</dbReference>
<reference evidence="9 10" key="1">
    <citation type="submission" date="2020-08" db="EMBL/GenBank/DDBJ databases">
        <title>Genomic Encyclopedia of Type Strains, Phase IV (KMG-V): Genome sequencing to study the core and pangenomes of soil and plant-associated prokaryotes.</title>
        <authorList>
            <person name="Whitman W."/>
        </authorList>
    </citation>
    <scope>NUCLEOTIDE SEQUENCE [LARGE SCALE GENOMIC DNA]</scope>
    <source>
        <strain evidence="9 10">34/80</strain>
    </source>
</reference>
<dbReference type="GO" id="GO:0050479">
    <property type="term" value="F:glyceryl-ether monooxygenase activity"/>
    <property type="evidence" value="ECO:0007669"/>
    <property type="project" value="TreeGrafter"/>
</dbReference>
<comment type="subcellular location">
    <subcellularLocation>
        <location evidence="1">Endomembrane system</location>
        <topology evidence="1">Multi-pass membrane protein</topology>
    </subcellularLocation>
</comment>
<dbReference type="Proteomes" id="UP000524450">
    <property type="component" value="Unassembled WGS sequence"/>
</dbReference>
<dbReference type="GO" id="GO:0012505">
    <property type="term" value="C:endomembrane system"/>
    <property type="evidence" value="ECO:0007669"/>
    <property type="project" value="UniProtKB-SubCell"/>
</dbReference>
<proteinExistence type="predicted"/>
<dbReference type="EMBL" id="JACIFZ010000003">
    <property type="protein sequence ID" value="MBB4222400.1"/>
    <property type="molecule type" value="Genomic_DNA"/>
</dbReference>
<feature type="domain" description="Fatty acid hydroxylase" evidence="8">
    <location>
        <begin position="83"/>
        <end position="216"/>
    </location>
</feature>
<protein>
    <submittedName>
        <fullName evidence="9">Sterol desaturase/sphingolipid hydroxylase (Fatty acid hydroxylase superfamily)</fullName>
    </submittedName>
</protein>
<gene>
    <name evidence="9" type="ORF">GGD71_003180</name>
</gene>
<evidence type="ECO:0000313" key="10">
    <source>
        <dbReference type="Proteomes" id="UP000524450"/>
    </source>
</evidence>
<keyword evidence="2 7" id="KW-0812">Transmembrane</keyword>
<evidence type="ECO:0000256" key="4">
    <source>
        <dbReference type="ARBA" id="ARBA00023002"/>
    </source>
</evidence>
<keyword evidence="4" id="KW-0560">Oxidoreductase</keyword>
<dbReference type="PROSITE" id="PS51257">
    <property type="entry name" value="PROKAR_LIPOPROTEIN"/>
    <property type="match status" value="1"/>
</dbReference>
<feature type="transmembrane region" description="Helical" evidence="7">
    <location>
        <begin position="357"/>
        <end position="375"/>
    </location>
</feature>
<name>A0A840FSQ7_9BURK</name>
<dbReference type="GO" id="GO:0005506">
    <property type="term" value="F:iron ion binding"/>
    <property type="evidence" value="ECO:0007669"/>
    <property type="project" value="InterPro"/>
</dbReference>
<sequence length="376" mass="42726">MHRLVVFVVPVFALLMACEFAWGWLKRRNTYRFSDTIGSLSQGLLSQALSVCTQLFQIGLYALVYPLVAIWTRPAFWDSAMGWIAAVLLFDFFDYWLHRAGHESAVFWAAHSVHHQSQHFNFSTALRQESTVAFLGWAFYLPMAVIGVPPEQFGLAGLIVLVYQFWIHTEHIGKLGWFDRVFSSPSNHRVHHAVNNQYIDRNYGGMLVVWDRMFGTFAEETERCVYGTRKALASFDPMRAILGPYMPLLRDAWHAKRWRDKIAVWFKPPGWRPADVAARFPEPAFSLEEAMHIHAPVLTRPQVASAALHFACWVGVTLAFLWRADDLAFHTGLTLLALSVGGFWSIGAVLDSRLRLQWAWCAQAALLAISAVLLFG</sequence>
<dbReference type="PANTHER" id="PTHR21624:SF1">
    <property type="entry name" value="ALKYLGLYCEROL MONOOXYGENASE"/>
    <property type="match status" value="1"/>
</dbReference>
<comment type="caution">
    <text evidence="9">The sequence shown here is derived from an EMBL/GenBank/DDBJ whole genome shotgun (WGS) entry which is preliminary data.</text>
</comment>
<dbReference type="GO" id="GO:0006643">
    <property type="term" value="P:membrane lipid metabolic process"/>
    <property type="evidence" value="ECO:0007669"/>
    <property type="project" value="TreeGrafter"/>
</dbReference>
<dbReference type="Pfam" id="PF04116">
    <property type="entry name" value="FA_hydroxylase"/>
    <property type="match status" value="1"/>
</dbReference>
<accession>A0A840FSQ7</accession>
<feature type="transmembrane region" description="Helical" evidence="7">
    <location>
        <begin position="303"/>
        <end position="322"/>
    </location>
</feature>
<keyword evidence="3 7" id="KW-1133">Transmembrane helix</keyword>
<dbReference type="RefSeq" id="WP_184639073.1">
    <property type="nucleotide sequence ID" value="NZ_JACIFZ010000003.1"/>
</dbReference>
<dbReference type="InterPro" id="IPR051689">
    <property type="entry name" value="Sterol_desaturase/TMEM195"/>
</dbReference>
<evidence type="ECO:0000256" key="1">
    <source>
        <dbReference type="ARBA" id="ARBA00004127"/>
    </source>
</evidence>
<keyword evidence="5" id="KW-0443">Lipid metabolism</keyword>
<dbReference type="InterPro" id="IPR006694">
    <property type="entry name" value="Fatty_acid_hydroxylase"/>
</dbReference>
<feature type="transmembrane region" description="Helical" evidence="7">
    <location>
        <begin position="80"/>
        <end position="98"/>
    </location>
</feature>
<evidence type="ECO:0000256" key="5">
    <source>
        <dbReference type="ARBA" id="ARBA00023098"/>
    </source>
</evidence>